<protein>
    <submittedName>
        <fullName evidence="1">Uncharacterized protein</fullName>
    </submittedName>
</protein>
<dbReference type="EMBL" id="KE346358">
    <property type="protein sequence ID" value="EXC35310.1"/>
    <property type="molecule type" value="Genomic_DNA"/>
</dbReference>
<dbReference type="AlphaFoldDB" id="W9T0P0"/>
<evidence type="ECO:0000313" key="1">
    <source>
        <dbReference type="EMBL" id="EXC35310.1"/>
    </source>
</evidence>
<sequence>MYRVLSSSYKGCSAETLDGPSATTENFKFLPDDRTRTNMNFRAAQLNPSKTLDGLQTNFNYPIPIRQPETARDV</sequence>
<proteinExistence type="predicted"/>
<name>W9T0P0_9ROSA</name>
<reference evidence="2" key="1">
    <citation type="submission" date="2013-01" db="EMBL/GenBank/DDBJ databases">
        <title>Draft Genome Sequence of a Mulberry Tree, Morus notabilis C.K. Schneid.</title>
        <authorList>
            <person name="He N."/>
            <person name="Zhao S."/>
        </authorList>
    </citation>
    <scope>NUCLEOTIDE SEQUENCE</scope>
</reference>
<gene>
    <name evidence="1" type="ORF">L484_026633</name>
</gene>
<accession>W9T0P0</accession>
<organism evidence="1 2">
    <name type="scientific">Morus notabilis</name>
    <dbReference type="NCBI Taxonomy" id="981085"/>
    <lineage>
        <taxon>Eukaryota</taxon>
        <taxon>Viridiplantae</taxon>
        <taxon>Streptophyta</taxon>
        <taxon>Embryophyta</taxon>
        <taxon>Tracheophyta</taxon>
        <taxon>Spermatophyta</taxon>
        <taxon>Magnoliopsida</taxon>
        <taxon>eudicotyledons</taxon>
        <taxon>Gunneridae</taxon>
        <taxon>Pentapetalae</taxon>
        <taxon>rosids</taxon>
        <taxon>fabids</taxon>
        <taxon>Rosales</taxon>
        <taxon>Moraceae</taxon>
        <taxon>Moreae</taxon>
        <taxon>Morus</taxon>
    </lineage>
</organism>
<keyword evidence="2" id="KW-1185">Reference proteome</keyword>
<dbReference type="Proteomes" id="UP000030645">
    <property type="component" value="Unassembled WGS sequence"/>
</dbReference>
<evidence type="ECO:0000313" key="2">
    <source>
        <dbReference type="Proteomes" id="UP000030645"/>
    </source>
</evidence>